<dbReference type="Pfam" id="PF01042">
    <property type="entry name" value="Ribonuc_L-PSP"/>
    <property type="match status" value="1"/>
</dbReference>
<dbReference type="SUPFAM" id="SSF55298">
    <property type="entry name" value="YjgF-like"/>
    <property type="match status" value="1"/>
</dbReference>
<accession>A0A1H1KHZ2</accession>
<organism evidence="2 3">
    <name type="scientific">Paraburkholderia tuberum</name>
    <dbReference type="NCBI Taxonomy" id="157910"/>
    <lineage>
        <taxon>Bacteria</taxon>
        <taxon>Pseudomonadati</taxon>
        <taxon>Pseudomonadota</taxon>
        <taxon>Betaproteobacteria</taxon>
        <taxon>Burkholderiales</taxon>
        <taxon>Burkholderiaceae</taxon>
        <taxon>Paraburkholderia</taxon>
    </lineage>
</organism>
<evidence type="ECO:0000313" key="3">
    <source>
        <dbReference type="Proteomes" id="UP000199365"/>
    </source>
</evidence>
<dbReference type="PANTHER" id="PTHR47328">
    <property type="match status" value="1"/>
</dbReference>
<dbReference type="STRING" id="157910.SAMN05445850_7726"/>
<dbReference type="InterPro" id="IPR035959">
    <property type="entry name" value="RutC-like_sf"/>
</dbReference>
<dbReference type="Proteomes" id="UP000199365">
    <property type="component" value="Unassembled WGS sequence"/>
</dbReference>
<gene>
    <name evidence="2" type="ORF">SAMN05445850_7726</name>
</gene>
<comment type="similarity">
    <text evidence="1">Belongs to the RutC family.</text>
</comment>
<dbReference type="EMBL" id="FNKX01000004">
    <property type="protein sequence ID" value="SDR61395.1"/>
    <property type="molecule type" value="Genomic_DNA"/>
</dbReference>
<dbReference type="CDD" id="cd06150">
    <property type="entry name" value="YjgF_YER057c_UK114_like_2"/>
    <property type="match status" value="1"/>
</dbReference>
<proteinExistence type="inferred from homology"/>
<keyword evidence="3" id="KW-1185">Reference proteome</keyword>
<dbReference type="InterPro" id="IPR006175">
    <property type="entry name" value="YjgF/YER057c/UK114"/>
</dbReference>
<protein>
    <submittedName>
        <fullName evidence="2">Enamine deaminase RidA, house cleaning of reactive enamine intermediates, YjgF/YER057c/UK114 family</fullName>
    </submittedName>
</protein>
<dbReference type="AlphaFoldDB" id="A0A1H1KHZ2"/>
<evidence type="ECO:0000313" key="2">
    <source>
        <dbReference type="EMBL" id="SDR61395.1"/>
    </source>
</evidence>
<dbReference type="Gene3D" id="3.30.1330.40">
    <property type="entry name" value="RutC-like"/>
    <property type="match status" value="1"/>
</dbReference>
<name>A0A1H1KHZ2_9BURK</name>
<sequence length="116" mass="12601">MIERIDSGKRLSKVVIANGFAFLSGFTANGVTPGDVQAQTADVLAQIDELLSKAGTSKSKVVRINIWLDDMRDFDAMNEVYESWIDPQCPPARATVESRLAIEGTLVEIMATAVVD</sequence>
<dbReference type="InterPro" id="IPR035709">
    <property type="entry name" value="YoaB-like"/>
</dbReference>
<evidence type="ECO:0000256" key="1">
    <source>
        <dbReference type="ARBA" id="ARBA00010552"/>
    </source>
</evidence>
<dbReference type="RefSeq" id="WP_090812258.1">
    <property type="nucleotide sequence ID" value="NZ_FNKX01000004.1"/>
</dbReference>
<dbReference type="PROSITE" id="PS01094">
    <property type="entry name" value="UPF0076"/>
    <property type="match status" value="1"/>
</dbReference>
<dbReference type="PANTHER" id="PTHR47328:SF1">
    <property type="entry name" value="RUTC FAMILY PROTEIN YOAB"/>
    <property type="match status" value="1"/>
</dbReference>
<dbReference type="InterPro" id="IPR019897">
    <property type="entry name" value="RidA_CS"/>
</dbReference>
<reference evidence="3" key="1">
    <citation type="submission" date="2016-10" db="EMBL/GenBank/DDBJ databases">
        <authorList>
            <person name="Varghese N."/>
            <person name="Submissions S."/>
        </authorList>
    </citation>
    <scope>NUCLEOTIDE SEQUENCE [LARGE SCALE GENOMIC DNA]</scope>
    <source>
        <strain evidence="3">DUS833</strain>
    </source>
</reference>